<gene>
    <name evidence="2" type="ORF">BN946_scf184704.g4</name>
</gene>
<feature type="region of interest" description="Disordered" evidence="1">
    <location>
        <begin position="1"/>
        <end position="143"/>
    </location>
</feature>
<comment type="caution">
    <text evidence="2">The sequence shown here is derived from an EMBL/GenBank/DDBJ whole genome shotgun (WGS) entry which is preliminary data.</text>
</comment>
<proteinExistence type="predicted"/>
<dbReference type="HOGENOM" id="CLU_931095_0_0_1"/>
<keyword evidence="3" id="KW-1185">Reference proteome</keyword>
<feature type="region of interest" description="Disordered" evidence="1">
    <location>
        <begin position="155"/>
        <end position="211"/>
    </location>
</feature>
<organism evidence="2 3">
    <name type="scientific">Pycnoporus cinnabarinus</name>
    <name type="common">Cinnabar-red polypore</name>
    <name type="synonym">Trametes cinnabarina</name>
    <dbReference type="NCBI Taxonomy" id="5643"/>
    <lineage>
        <taxon>Eukaryota</taxon>
        <taxon>Fungi</taxon>
        <taxon>Dikarya</taxon>
        <taxon>Basidiomycota</taxon>
        <taxon>Agaricomycotina</taxon>
        <taxon>Agaricomycetes</taxon>
        <taxon>Polyporales</taxon>
        <taxon>Polyporaceae</taxon>
        <taxon>Trametes</taxon>
    </lineage>
</organism>
<evidence type="ECO:0000313" key="3">
    <source>
        <dbReference type="Proteomes" id="UP000029665"/>
    </source>
</evidence>
<dbReference type="OrthoDB" id="3228777at2759"/>
<accession>A0A060S2Q4</accession>
<protein>
    <submittedName>
        <fullName evidence="2">Uncharacterized protein</fullName>
    </submittedName>
</protein>
<sequence>MSQTQHAQSHSSPFSRLSRLALPFRSNPSSPRAGASQTEDWYIPYNGPVEPPPSARDDRNTDSWGHLVSGWLMENEGGRTERSARPRAASNASRMTAGGEDGPRRKDSRPQASFVNLDQAGGVGDTPVPARPRRSQEAPLHHRASLASILSFGNKKAHRLQHSSSAGDLNNSDSVPVPPLPRDSQPSAFPRRHPYAYATPVPPPPPVSSPVVTVAPQKPFTAPRFSVRLLDPLSEKPTAPAYLLPERRPSRLSLKASMSTPNLRQATGTVPVLPKGKQRWLSAETWCDALIPARDSRSR</sequence>
<dbReference type="AlphaFoldDB" id="A0A060S2Q4"/>
<dbReference type="STRING" id="5643.A0A060S2Q4"/>
<name>A0A060S2Q4_PYCCI</name>
<dbReference type="Proteomes" id="UP000029665">
    <property type="component" value="Unassembled WGS sequence"/>
</dbReference>
<feature type="compositionally biased region" description="Polar residues" evidence="1">
    <location>
        <begin position="1"/>
        <end position="15"/>
    </location>
</feature>
<feature type="compositionally biased region" description="Polar residues" evidence="1">
    <location>
        <begin position="26"/>
        <end position="39"/>
    </location>
</feature>
<feature type="compositionally biased region" description="Polar residues" evidence="1">
    <location>
        <begin position="162"/>
        <end position="174"/>
    </location>
</feature>
<evidence type="ECO:0000256" key="1">
    <source>
        <dbReference type="SAM" id="MobiDB-lite"/>
    </source>
</evidence>
<evidence type="ECO:0000313" key="2">
    <source>
        <dbReference type="EMBL" id="CDO68441.1"/>
    </source>
</evidence>
<dbReference type="EMBL" id="CCBP010000015">
    <property type="protein sequence ID" value="CDO68441.1"/>
    <property type="molecule type" value="Genomic_DNA"/>
</dbReference>
<reference evidence="2" key="1">
    <citation type="submission" date="2014-01" db="EMBL/GenBank/DDBJ databases">
        <title>The genome of the white-rot fungus Pycnoporus cinnabarinus: a basidiomycete model with a versatile arsenal for lignocellulosic biomass breakdown.</title>
        <authorList>
            <person name="Levasseur A."/>
            <person name="Lomascolo A."/>
            <person name="Ruiz-Duenas F.J."/>
            <person name="Uzan E."/>
            <person name="Piumi F."/>
            <person name="Kues U."/>
            <person name="Ram A.F.J."/>
            <person name="Murat C."/>
            <person name="Haon M."/>
            <person name="Benoit I."/>
            <person name="Arfi Y."/>
            <person name="Chevret D."/>
            <person name="Drula E."/>
            <person name="Kwon M.J."/>
            <person name="Gouret P."/>
            <person name="Lesage-Meessen L."/>
            <person name="Lombard V."/>
            <person name="Mariette J."/>
            <person name="Noirot C."/>
            <person name="Park J."/>
            <person name="Patyshakuliyeva A."/>
            <person name="Wieneger R.A.B."/>
            <person name="Wosten H.A.B."/>
            <person name="Martin F."/>
            <person name="Coutinho P.M."/>
            <person name="de Vries R."/>
            <person name="Martinez A.T."/>
            <person name="Klopp C."/>
            <person name="Pontarotti P."/>
            <person name="Henrissat B."/>
            <person name="Record E."/>
        </authorList>
    </citation>
    <scope>NUCLEOTIDE SEQUENCE [LARGE SCALE GENOMIC DNA]</scope>
    <source>
        <strain evidence="2">BRFM137</strain>
    </source>
</reference>